<proteinExistence type="predicted"/>
<keyword evidence="2" id="KW-1185">Reference proteome</keyword>
<evidence type="ECO:0000313" key="2">
    <source>
        <dbReference type="Proteomes" id="UP001066276"/>
    </source>
</evidence>
<evidence type="ECO:0000313" key="1">
    <source>
        <dbReference type="EMBL" id="KAJ1095851.1"/>
    </source>
</evidence>
<dbReference type="EMBL" id="JANPWB010000014">
    <property type="protein sequence ID" value="KAJ1095851.1"/>
    <property type="molecule type" value="Genomic_DNA"/>
</dbReference>
<sequence>MEGRPLLIHCILGYQKTCAPSWIVAMLGPEPVLCLVGAPAPRVRCLGCGPLAQPYSVNDIGSNTAADLRTLLLEI</sequence>
<dbReference type="AlphaFoldDB" id="A0AAV7LWC4"/>
<accession>A0AAV7LWC4</accession>
<organism evidence="1 2">
    <name type="scientific">Pleurodeles waltl</name>
    <name type="common">Iberian ribbed newt</name>
    <dbReference type="NCBI Taxonomy" id="8319"/>
    <lineage>
        <taxon>Eukaryota</taxon>
        <taxon>Metazoa</taxon>
        <taxon>Chordata</taxon>
        <taxon>Craniata</taxon>
        <taxon>Vertebrata</taxon>
        <taxon>Euteleostomi</taxon>
        <taxon>Amphibia</taxon>
        <taxon>Batrachia</taxon>
        <taxon>Caudata</taxon>
        <taxon>Salamandroidea</taxon>
        <taxon>Salamandridae</taxon>
        <taxon>Pleurodelinae</taxon>
        <taxon>Pleurodeles</taxon>
    </lineage>
</organism>
<gene>
    <name evidence="1" type="ORF">NDU88_001001</name>
</gene>
<dbReference type="Proteomes" id="UP001066276">
    <property type="component" value="Chromosome 10"/>
</dbReference>
<reference evidence="1" key="1">
    <citation type="journal article" date="2022" name="bioRxiv">
        <title>Sequencing and chromosome-scale assembly of the giantPleurodeles waltlgenome.</title>
        <authorList>
            <person name="Brown T."/>
            <person name="Elewa A."/>
            <person name="Iarovenko S."/>
            <person name="Subramanian E."/>
            <person name="Araus A.J."/>
            <person name="Petzold A."/>
            <person name="Susuki M."/>
            <person name="Suzuki K.-i.T."/>
            <person name="Hayashi T."/>
            <person name="Toyoda A."/>
            <person name="Oliveira C."/>
            <person name="Osipova E."/>
            <person name="Leigh N.D."/>
            <person name="Simon A."/>
            <person name="Yun M.H."/>
        </authorList>
    </citation>
    <scope>NUCLEOTIDE SEQUENCE</scope>
    <source>
        <strain evidence="1">20211129_DDA</strain>
        <tissue evidence="1">Liver</tissue>
    </source>
</reference>
<comment type="caution">
    <text evidence="1">The sequence shown here is derived from an EMBL/GenBank/DDBJ whole genome shotgun (WGS) entry which is preliminary data.</text>
</comment>
<name>A0AAV7LWC4_PLEWA</name>
<protein>
    <submittedName>
        <fullName evidence="1">Uncharacterized protein</fullName>
    </submittedName>
</protein>